<dbReference type="Proteomes" id="UP000019375">
    <property type="component" value="Unassembled WGS sequence"/>
</dbReference>
<evidence type="ECO:0000313" key="9">
    <source>
        <dbReference type="Proteomes" id="UP000019375"/>
    </source>
</evidence>
<dbReference type="AlphaFoldDB" id="A0A8J2X634"/>
<dbReference type="Pfam" id="PF00400">
    <property type="entry name" value="WD40"/>
    <property type="match status" value="3"/>
</dbReference>
<dbReference type="InterPro" id="IPR050459">
    <property type="entry name" value="WD_repeat_RBAP46/RBAP48/MSI1"/>
</dbReference>
<keyword evidence="2 6" id="KW-0853">WD repeat</keyword>
<dbReference type="PROSITE" id="PS50082">
    <property type="entry name" value="WD_REPEATS_2"/>
    <property type="match status" value="2"/>
</dbReference>
<dbReference type="Gene3D" id="2.130.10.10">
    <property type="entry name" value="YVTN repeat-like/Quinoprotein amine dehydrogenase"/>
    <property type="match status" value="1"/>
</dbReference>
<keyword evidence="4" id="KW-0156">Chromatin regulator</keyword>
<evidence type="ECO:0000256" key="3">
    <source>
        <dbReference type="ARBA" id="ARBA00022737"/>
    </source>
</evidence>
<dbReference type="GO" id="GO:0005634">
    <property type="term" value="C:nucleus"/>
    <property type="evidence" value="ECO:0007669"/>
    <property type="project" value="UniProtKB-SubCell"/>
</dbReference>
<feature type="domain" description="Histone-binding protein RBBP4-like N-terminal" evidence="7">
    <location>
        <begin position="11"/>
        <end position="77"/>
    </location>
</feature>
<evidence type="ECO:0000256" key="1">
    <source>
        <dbReference type="ARBA" id="ARBA00004123"/>
    </source>
</evidence>
<dbReference type="InterPro" id="IPR019775">
    <property type="entry name" value="WD40_repeat_CS"/>
</dbReference>
<dbReference type="EMBL" id="HG316455">
    <property type="protein sequence ID" value="CDF88296.1"/>
    <property type="molecule type" value="Genomic_DNA"/>
</dbReference>
<keyword evidence="5" id="KW-0539">Nucleus</keyword>
<dbReference type="GO" id="GO:0006325">
    <property type="term" value="P:chromatin organization"/>
    <property type="evidence" value="ECO:0007669"/>
    <property type="project" value="UniProtKB-KW"/>
</dbReference>
<evidence type="ECO:0000313" key="8">
    <source>
        <dbReference type="EMBL" id="CDF88296.1"/>
    </source>
</evidence>
<dbReference type="PROSITE" id="PS00678">
    <property type="entry name" value="WD_REPEATS_1"/>
    <property type="match status" value="1"/>
</dbReference>
<dbReference type="Pfam" id="PF12265">
    <property type="entry name" value="CAF1C_H4-bd"/>
    <property type="match status" value="1"/>
</dbReference>
<feature type="repeat" description="WD" evidence="6">
    <location>
        <begin position="267"/>
        <end position="302"/>
    </location>
</feature>
<dbReference type="InterPro" id="IPR015943">
    <property type="entry name" value="WD40/YVTN_repeat-like_dom_sf"/>
</dbReference>
<dbReference type="SMART" id="SM00320">
    <property type="entry name" value="WD40"/>
    <property type="match status" value="6"/>
</dbReference>
<dbReference type="OrthoDB" id="427795at2759"/>
<accession>A0A8J2X634</accession>
<evidence type="ECO:0000256" key="5">
    <source>
        <dbReference type="ARBA" id="ARBA00023242"/>
    </source>
</evidence>
<dbReference type="InterPro" id="IPR001680">
    <property type="entry name" value="WD40_rpt"/>
</dbReference>
<name>A0A8J2X634_ZYGB2</name>
<feature type="repeat" description="WD" evidence="6">
    <location>
        <begin position="310"/>
        <end position="353"/>
    </location>
</feature>
<dbReference type="PANTHER" id="PTHR22850">
    <property type="entry name" value="WD40 REPEAT FAMILY"/>
    <property type="match status" value="1"/>
</dbReference>
<organism evidence="8 9">
    <name type="scientific">Zygosaccharomyces bailii (strain CLIB 213 / ATCC 58445 / CBS 680 / BCRC 21525 / NBRC 1098 / NCYC 1416 / NRRL Y-2227)</name>
    <dbReference type="NCBI Taxonomy" id="1333698"/>
    <lineage>
        <taxon>Eukaryota</taxon>
        <taxon>Fungi</taxon>
        <taxon>Dikarya</taxon>
        <taxon>Ascomycota</taxon>
        <taxon>Saccharomycotina</taxon>
        <taxon>Saccharomycetes</taxon>
        <taxon>Saccharomycetales</taxon>
        <taxon>Saccharomycetaceae</taxon>
        <taxon>Zygosaccharomyces</taxon>
    </lineage>
</organism>
<gene>
    <name evidence="8" type="ORF">BN860_06744g</name>
</gene>
<evidence type="ECO:0000256" key="2">
    <source>
        <dbReference type="ARBA" id="ARBA00022574"/>
    </source>
</evidence>
<dbReference type="InterPro" id="IPR036322">
    <property type="entry name" value="WD40_repeat_dom_sf"/>
</dbReference>
<dbReference type="SUPFAM" id="SSF50978">
    <property type="entry name" value="WD40 repeat-like"/>
    <property type="match status" value="1"/>
</dbReference>
<reference evidence="9" key="1">
    <citation type="journal article" date="2013" name="Genome Announc.">
        <title>Genome sequence of the food spoilage yeast Zygosaccharomyces bailii CLIB 213(T).</title>
        <authorList>
            <person name="Galeote V."/>
            <person name="Bigey F."/>
            <person name="Devillers H."/>
            <person name="Neuveglise C."/>
            <person name="Dequin S."/>
        </authorList>
    </citation>
    <scope>NUCLEOTIDE SEQUENCE [LARGE SCALE GENOMIC DNA]</scope>
    <source>
        <strain evidence="9">CLIB 213 / ATCC 58445 / CBS 680 / CCRC 21525 / NBRC 1098 / NCYC 1416 / NRRL Y-2227</strain>
    </source>
</reference>
<protein>
    <submittedName>
        <fullName evidence="8">BN860_06744g1_1</fullName>
    </submittedName>
</protein>
<evidence type="ECO:0000259" key="7">
    <source>
        <dbReference type="Pfam" id="PF12265"/>
    </source>
</evidence>
<keyword evidence="9" id="KW-1185">Reference proteome</keyword>
<evidence type="ECO:0000256" key="4">
    <source>
        <dbReference type="ARBA" id="ARBA00022853"/>
    </source>
</evidence>
<evidence type="ECO:0000256" key="6">
    <source>
        <dbReference type="PROSITE-ProRule" id="PRU00221"/>
    </source>
</evidence>
<dbReference type="InterPro" id="IPR022052">
    <property type="entry name" value="Histone-bd_RBBP4-like_N"/>
</dbReference>
<keyword evidence="3" id="KW-0677">Repeat</keyword>
<sequence length="394" mass="44313">MDNIPEERQQRYTLWKKNTKLLYDYLNTNTSKWPSLTCQFFPDLDTATDTHRVLLSSFTSSQVPDDEDIHIASISTLRHLPWSSLNNFDMDEMEFKPDTYTKLPPKNLQTRLTIRFPHGDCNRATFLPQNPDVISAASSDGSVYIFDRTKHGTTSISTNSRPYEIQLLPKSIGVSEAVGLAWNLQRQATLATCYSDGALRVWDITTFTRNDPVMDTEMALFQDEKSNGFNDVSWMISHDSILAIGREDNILALHDLRSPQQPTLTPGKFHQGGINSCKFNLSQDLLLASAGGDGQVHFWDIRKLQEPIMTVSHGSAISTIAWNQYEPSVIATAGQEDGLVKLWNASDAQLLFTHGGHMLGVNDVAWSSHDKWLLCSVANDNSTHIWRPARTLLD</sequence>
<proteinExistence type="predicted"/>
<comment type="subcellular location">
    <subcellularLocation>
        <location evidence="1">Nucleus</location>
    </subcellularLocation>
</comment>